<feature type="region of interest" description="Disordered" evidence="4">
    <location>
        <begin position="335"/>
        <end position="370"/>
    </location>
</feature>
<keyword evidence="3" id="KW-0560">Oxidoreductase</keyword>
<evidence type="ECO:0000313" key="6">
    <source>
        <dbReference type="Proteomes" id="UP000076837"/>
    </source>
</evidence>
<proteinExistence type="inferred from homology"/>
<dbReference type="Gene3D" id="3.40.50.720">
    <property type="entry name" value="NAD(P)-binding Rossmann-like Domain"/>
    <property type="match status" value="1"/>
</dbReference>
<protein>
    <submittedName>
        <fullName evidence="5">Oxidoreductase</fullName>
    </submittedName>
</protein>
<evidence type="ECO:0000256" key="2">
    <source>
        <dbReference type="ARBA" id="ARBA00022857"/>
    </source>
</evidence>
<dbReference type="PANTHER" id="PTHR42901:SF1">
    <property type="entry name" value="ALCOHOL DEHYDROGENASE"/>
    <property type="match status" value="1"/>
</dbReference>
<feature type="region of interest" description="Disordered" evidence="4">
    <location>
        <begin position="290"/>
        <end position="318"/>
    </location>
</feature>
<dbReference type="AlphaFoldDB" id="A0A163KN84"/>
<keyword evidence="6" id="KW-1185">Reference proteome</keyword>
<feature type="compositionally biased region" description="Basic and acidic residues" evidence="4">
    <location>
        <begin position="339"/>
        <end position="359"/>
    </location>
</feature>
<sequence length="740" mass="82102">MSSSQAKRLAGKTILITGASSGIGKSTALEFARTQPNDLKLILTARREDALKEVKKEIEGFAKGVKVHVVKLDVSNVSEIGQFVGNLPTEFKEVDVLVNNAGLVKGVDKAPEIKAEDINTMFQTNVTGLIAMTQAILPIFLARADGGRGDIINIGSIAGREPYPGGSIYCATKAAVRSFTDALRKELIASRVRIIEIDPGQVETEFSVVRFGGDKEKAKKVYEGVEPLTGDDIAEIVVFTAGRRENVVVADTLVFPNHQLDADKDEEQKALCVPTSQTTLAGIYNSSNLKKEENTVEQPTMSAETKSDMHNDTARRLSRSRGTTSFTRMMVMASADEENFPHVDRELDPDSDDRYDSETHPSSPCTSNLDAIHEDDEVSNNGLADIVGYEAPKYCHDPNFAGHPECHNRQISDTHVFRVVDAAEKLRLRFAATHDGGDSIKHYRDWRRLKWEYGETMVHGQSSLRTEVLTEDKEEVDVHTHERSSWDADHVQTLTTTHEDFVEHYLLRQRALRKQAAHAKRSHVDAGQDLLSAGTITDGPGLLETIALEGDELSVAPLTGSMAIEICHHSVSTLIARRFCDEMSLCNSVSSEPTLVTTKPSYDSAWSSYTRTTNLLDAKAKITSSAAFNDQGAVTLLHRSSPAPELCDETTESQPQDTVEPNTHKTVFTEDQTTGFPMRAEVQILDDGCRIEDVRQSLDKHDTQDLYSTLFNNLHPKNRCRRWNRETKNLIKKRLTLRRS</sequence>
<dbReference type="PRINTS" id="PR00081">
    <property type="entry name" value="GDHRDH"/>
</dbReference>
<reference evidence="5 6" key="1">
    <citation type="journal article" date="2016" name="Sci. Rep.">
        <title>Draft genome sequencing and secretome analysis of fungal phytopathogen Ascochyta rabiei provides insight into the necrotrophic effector repertoire.</title>
        <authorList>
            <person name="Verma S."/>
            <person name="Gazara R.K."/>
            <person name="Nizam S."/>
            <person name="Parween S."/>
            <person name="Chattopadhyay D."/>
            <person name="Verma P.K."/>
        </authorList>
    </citation>
    <scope>NUCLEOTIDE SEQUENCE [LARGE SCALE GENOMIC DNA]</scope>
    <source>
        <strain evidence="5 6">ArDII</strain>
    </source>
</reference>
<keyword evidence="2" id="KW-0521">NADP</keyword>
<dbReference type="Pfam" id="PF00106">
    <property type="entry name" value="adh_short"/>
    <property type="match status" value="1"/>
</dbReference>
<comment type="caution">
    <text evidence="5">The sequence shown here is derived from an EMBL/GenBank/DDBJ whole genome shotgun (WGS) entry which is preliminary data.</text>
</comment>
<dbReference type="InterPro" id="IPR020904">
    <property type="entry name" value="Sc_DH/Rdtase_CS"/>
</dbReference>
<evidence type="ECO:0000256" key="4">
    <source>
        <dbReference type="SAM" id="MobiDB-lite"/>
    </source>
</evidence>
<dbReference type="PRINTS" id="PR00080">
    <property type="entry name" value="SDRFAMILY"/>
</dbReference>
<dbReference type="EMBL" id="JYNV01000078">
    <property type="protein sequence ID" value="KZM27120.1"/>
    <property type="molecule type" value="Genomic_DNA"/>
</dbReference>
<dbReference type="PANTHER" id="PTHR42901">
    <property type="entry name" value="ALCOHOL DEHYDROGENASE"/>
    <property type="match status" value="1"/>
</dbReference>
<feature type="compositionally biased region" description="Basic and acidic residues" evidence="4">
    <location>
        <begin position="305"/>
        <end position="315"/>
    </location>
</feature>
<comment type="similarity">
    <text evidence="1">Belongs to the short-chain dehydrogenases/reductases (SDR) family.</text>
</comment>
<dbReference type="InterPro" id="IPR036291">
    <property type="entry name" value="NAD(P)-bd_dom_sf"/>
</dbReference>
<organism evidence="5 6">
    <name type="scientific">Didymella rabiei</name>
    <name type="common">Chickpea ascochyta blight fungus</name>
    <name type="synonym">Mycosphaerella rabiei</name>
    <dbReference type="NCBI Taxonomy" id="5454"/>
    <lineage>
        <taxon>Eukaryota</taxon>
        <taxon>Fungi</taxon>
        <taxon>Dikarya</taxon>
        <taxon>Ascomycota</taxon>
        <taxon>Pezizomycotina</taxon>
        <taxon>Dothideomycetes</taxon>
        <taxon>Pleosporomycetidae</taxon>
        <taxon>Pleosporales</taxon>
        <taxon>Pleosporineae</taxon>
        <taxon>Didymellaceae</taxon>
        <taxon>Ascochyta</taxon>
    </lineage>
</organism>
<gene>
    <name evidence="5" type="ORF">ST47_g1718</name>
</gene>
<evidence type="ECO:0000256" key="3">
    <source>
        <dbReference type="ARBA" id="ARBA00023002"/>
    </source>
</evidence>
<dbReference type="SUPFAM" id="SSF51735">
    <property type="entry name" value="NAD(P)-binding Rossmann-fold domains"/>
    <property type="match status" value="1"/>
</dbReference>
<dbReference type="CDD" id="cd05346">
    <property type="entry name" value="SDR_c5"/>
    <property type="match status" value="1"/>
</dbReference>
<dbReference type="FunFam" id="3.40.50.720:FF:000047">
    <property type="entry name" value="NADP-dependent L-serine/L-allo-threonine dehydrogenase"/>
    <property type="match status" value="1"/>
</dbReference>
<dbReference type="STRING" id="5454.A0A163KN84"/>
<dbReference type="InterPro" id="IPR002347">
    <property type="entry name" value="SDR_fam"/>
</dbReference>
<name>A0A163KN84_DIDRA</name>
<evidence type="ECO:0000313" key="5">
    <source>
        <dbReference type="EMBL" id="KZM27120.1"/>
    </source>
</evidence>
<dbReference type="GO" id="GO:0016616">
    <property type="term" value="F:oxidoreductase activity, acting on the CH-OH group of donors, NAD or NADP as acceptor"/>
    <property type="evidence" value="ECO:0007669"/>
    <property type="project" value="UniProtKB-ARBA"/>
</dbReference>
<dbReference type="Proteomes" id="UP000076837">
    <property type="component" value="Unassembled WGS sequence"/>
</dbReference>
<accession>A0A163KN84</accession>
<evidence type="ECO:0000256" key="1">
    <source>
        <dbReference type="ARBA" id="ARBA00006484"/>
    </source>
</evidence>
<feature type="compositionally biased region" description="Polar residues" evidence="4">
    <location>
        <begin position="360"/>
        <end position="369"/>
    </location>
</feature>
<dbReference type="PROSITE" id="PS00061">
    <property type="entry name" value="ADH_SHORT"/>
    <property type="match status" value="1"/>
</dbReference>